<sequence>MEWTAGRSGRTALNVFGEDGKWIATVYTDTPDQTFRTILKAPEMLELLKASDDPDSKKLIGFIESGRL</sequence>
<reference evidence="1 2" key="1">
    <citation type="submission" date="2019-07" db="EMBL/GenBank/DDBJ databases">
        <title>Characterization of Brevibacillus brevis HK544, as a potential biocontrol agent.</title>
        <authorList>
            <person name="Kim H."/>
        </authorList>
    </citation>
    <scope>NUCLEOTIDE SEQUENCE [LARGE SCALE GENOMIC DNA]</scope>
    <source>
        <strain evidence="1 2">HK544</strain>
    </source>
</reference>
<proteinExistence type="predicted"/>
<name>A0A517I8Q7_BREBE</name>
<dbReference type="AlphaFoldDB" id="A0A517I8Q7"/>
<dbReference type="Proteomes" id="UP000317713">
    <property type="component" value="Chromosome"/>
</dbReference>
<dbReference type="RefSeq" id="WP_144616883.1">
    <property type="nucleotide sequence ID" value="NZ_CP042161.1"/>
</dbReference>
<dbReference type="EMBL" id="CP042161">
    <property type="protein sequence ID" value="QDS35232.1"/>
    <property type="molecule type" value="Genomic_DNA"/>
</dbReference>
<organism evidence="1 2">
    <name type="scientific">Brevibacillus brevis</name>
    <name type="common">Bacillus brevis</name>
    <dbReference type="NCBI Taxonomy" id="1393"/>
    <lineage>
        <taxon>Bacteria</taxon>
        <taxon>Bacillati</taxon>
        <taxon>Bacillota</taxon>
        <taxon>Bacilli</taxon>
        <taxon>Bacillales</taxon>
        <taxon>Paenibacillaceae</taxon>
        <taxon>Brevibacillus</taxon>
    </lineage>
</organism>
<evidence type="ECO:0000313" key="2">
    <source>
        <dbReference type="Proteomes" id="UP000317713"/>
    </source>
</evidence>
<accession>A0A517I8Q7</accession>
<evidence type="ECO:0000313" key="1">
    <source>
        <dbReference type="EMBL" id="QDS35232.1"/>
    </source>
</evidence>
<protein>
    <submittedName>
        <fullName evidence="1">Uncharacterized protein</fullName>
    </submittedName>
</protein>
<gene>
    <name evidence="1" type="ORF">FPS98_15160</name>
</gene>